<dbReference type="SUPFAM" id="SSF102198">
    <property type="entry name" value="Putative cyclase"/>
    <property type="match status" value="1"/>
</dbReference>
<dbReference type="PANTHER" id="PTHR43564">
    <property type="entry name" value="KYNURENINE FORMAMIDASE-LIKE PROTEIN"/>
    <property type="match status" value="1"/>
</dbReference>
<dbReference type="AlphaFoldDB" id="A0A1H5W7R3"/>
<evidence type="ECO:0000313" key="1">
    <source>
        <dbReference type="EMBL" id="SEF95256.1"/>
    </source>
</evidence>
<name>A0A1H5W7R3_9HYPH</name>
<dbReference type="RefSeq" id="WP_103871772.1">
    <property type="nucleotide sequence ID" value="NZ_FNUY01000002.1"/>
</dbReference>
<dbReference type="GO" id="GO:0019441">
    <property type="term" value="P:L-tryptophan catabolic process to kynurenine"/>
    <property type="evidence" value="ECO:0007669"/>
    <property type="project" value="InterPro"/>
</dbReference>
<dbReference type="Proteomes" id="UP000236743">
    <property type="component" value="Unassembled WGS sequence"/>
</dbReference>
<protein>
    <submittedName>
        <fullName evidence="1">Kynurenine formamidase</fullName>
    </submittedName>
</protein>
<dbReference type="PANTHER" id="PTHR43564:SF2">
    <property type="entry name" value="BLR6059 PROTEIN"/>
    <property type="match status" value="1"/>
</dbReference>
<sequence length="280" mass="30832">MTFLPDETVAEKALPDATLPGLWPLVRILRTCRFVDLTHGFSAETPHSPDFGPARIKQLYGYEDELNGRPAGFLAHEFSFAGQYGTHVDPPGHFHRGMRLLDELPVAEMVLPLAVLDITAAVERDPDSCVGLADLERWENVHGRVPAGAFVALRSGWSRRWPSQEHMLNRDAAGIRHSPGWSLAVLRKLFEERGIAACGHETIDTDPGLTLSLTGEGPLERYVLGRDRWQIELMANLDEVPEAGAMLVASWPKAIGASGFPARIFAIHGRNEAPDRHDAA</sequence>
<reference evidence="1 2" key="1">
    <citation type="submission" date="2016-10" db="EMBL/GenBank/DDBJ databases">
        <authorList>
            <person name="de Groot N.N."/>
        </authorList>
    </citation>
    <scope>NUCLEOTIDE SEQUENCE [LARGE SCALE GENOMIC DNA]</scope>
    <source>
        <strain evidence="1 2">DSM 26656</strain>
    </source>
</reference>
<accession>A0A1H5W7R3</accession>
<keyword evidence="2" id="KW-1185">Reference proteome</keyword>
<evidence type="ECO:0000313" key="2">
    <source>
        <dbReference type="Proteomes" id="UP000236743"/>
    </source>
</evidence>
<dbReference type="Gene3D" id="3.50.30.50">
    <property type="entry name" value="Putative cyclase"/>
    <property type="match status" value="1"/>
</dbReference>
<proteinExistence type="predicted"/>
<gene>
    <name evidence="1" type="ORF">SAMN04488115_102580</name>
</gene>
<dbReference type="GO" id="GO:0004061">
    <property type="term" value="F:arylformamidase activity"/>
    <property type="evidence" value="ECO:0007669"/>
    <property type="project" value="InterPro"/>
</dbReference>
<organism evidence="1 2">
    <name type="scientific">Bosea lathyri</name>
    <dbReference type="NCBI Taxonomy" id="1036778"/>
    <lineage>
        <taxon>Bacteria</taxon>
        <taxon>Pseudomonadati</taxon>
        <taxon>Pseudomonadota</taxon>
        <taxon>Alphaproteobacteria</taxon>
        <taxon>Hyphomicrobiales</taxon>
        <taxon>Boseaceae</taxon>
        <taxon>Bosea</taxon>
    </lineage>
</organism>
<dbReference type="OrthoDB" id="9777007at2"/>
<dbReference type="InterPro" id="IPR007325">
    <property type="entry name" value="KFase/CYL"/>
</dbReference>
<dbReference type="Pfam" id="PF04199">
    <property type="entry name" value="Cyclase"/>
    <property type="match status" value="1"/>
</dbReference>
<dbReference type="InterPro" id="IPR037175">
    <property type="entry name" value="KFase_sf"/>
</dbReference>
<dbReference type="EMBL" id="FNUY01000002">
    <property type="protein sequence ID" value="SEF95256.1"/>
    <property type="molecule type" value="Genomic_DNA"/>
</dbReference>